<organism evidence="1">
    <name type="scientific">Fusarium oxysporum f. sp. vasinfectum 25433</name>
    <dbReference type="NCBI Taxonomy" id="1089449"/>
    <lineage>
        <taxon>Eukaryota</taxon>
        <taxon>Fungi</taxon>
        <taxon>Dikarya</taxon>
        <taxon>Ascomycota</taxon>
        <taxon>Pezizomycotina</taxon>
        <taxon>Sordariomycetes</taxon>
        <taxon>Hypocreomycetidae</taxon>
        <taxon>Hypocreales</taxon>
        <taxon>Nectriaceae</taxon>
        <taxon>Fusarium</taxon>
        <taxon>Fusarium oxysporum species complex</taxon>
    </lineage>
</organism>
<accession>X0LUR2</accession>
<dbReference type="AlphaFoldDB" id="X0LUR2"/>
<dbReference type="Proteomes" id="UP000030701">
    <property type="component" value="Unassembled WGS sequence"/>
</dbReference>
<reference evidence="1" key="1">
    <citation type="submission" date="2011-11" db="EMBL/GenBank/DDBJ databases">
        <title>The Genome Sequence of Fusarium oxysporum Cotton.</title>
        <authorList>
            <consortium name="The Broad Institute Genome Sequencing Platform"/>
            <person name="Ma L.-J."/>
            <person name="Gale L.R."/>
            <person name="Schwartz D.C."/>
            <person name="Zhou S."/>
            <person name="Corby-Kistler H."/>
            <person name="Young S.K."/>
            <person name="Zeng Q."/>
            <person name="Gargeya S."/>
            <person name="Fitzgerald M."/>
            <person name="Haas B."/>
            <person name="Abouelleil A."/>
            <person name="Alvarado L."/>
            <person name="Arachchi H.M."/>
            <person name="Berlin A."/>
            <person name="Brown A."/>
            <person name="Chapman S.B."/>
            <person name="Chen Z."/>
            <person name="Dunbar C."/>
            <person name="Freedman E."/>
            <person name="Gearin G."/>
            <person name="Goldberg J."/>
            <person name="Griggs A."/>
            <person name="Gujja S."/>
            <person name="Heiman D."/>
            <person name="Howarth C."/>
            <person name="Larson L."/>
            <person name="Lui A."/>
            <person name="MacDonald P.J.P."/>
            <person name="Montmayeur A."/>
            <person name="Murphy C."/>
            <person name="Neiman D."/>
            <person name="Pearson M."/>
            <person name="Priest M."/>
            <person name="Roberts A."/>
            <person name="Saif S."/>
            <person name="Shea T."/>
            <person name="Shenoy N."/>
            <person name="Sisk P."/>
            <person name="Stolte C."/>
            <person name="Sykes S."/>
            <person name="Wortman J."/>
            <person name="Nusbaum C."/>
            <person name="Birren B."/>
        </authorList>
    </citation>
    <scope>NUCLEOTIDE SEQUENCE [LARGE SCALE GENOMIC DNA]</scope>
    <source>
        <strain evidence="1">25433</strain>
    </source>
</reference>
<sequence>MALLNCAVDFPSSTKTFRHNSLLIFECYEYCGVFSRERNR</sequence>
<dbReference type="HOGENOM" id="CLU_3299416_0_0_1"/>
<gene>
    <name evidence="1" type="ORF">FOTG_19234</name>
</gene>
<evidence type="ECO:0000313" key="1">
    <source>
        <dbReference type="EMBL" id="EXM12265.1"/>
    </source>
</evidence>
<proteinExistence type="predicted"/>
<dbReference type="EMBL" id="KK035771">
    <property type="protein sequence ID" value="EXM12265.1"/>
    <property type="molecule type" value="Genomic_DNA"/>
</dbReference>
<protein>
    <submittedName>
        <fullName evidence="1">Uncharacterized protein</fullName>
    </submittedName>
</protein>
<reference evidence="1" key="2">
    <citation type="submission" date="2014-03" db="EMBL/GenBank/DDBJ databases">
        <title>The Genome Annotation of Fusarium oxysporum Cotton.</title>
        <authorList>
            <consortium name="The Broad Institute Genomics Platform"/>
            <person name="Ma L.-J."/>
            <person name="Corby-Kistler H."/>
            <person name="Broz K."/>
            <person name="Gale L.R."/>
            <person name="Jonkers W."/>
            <person name="O'Donnell K."/>
            <person name="Ploetz R."/>
            <person name="Steinberg C."/>
            <person name="Schwartz D.C."/>
            <person name="VanEtten H."/>
            <person name="Zhou S."/>
            <person name="Young S.K."/>
            <person name="Zeng Q."/>
            <person name="Gargeya S."/>
            <person name="Fitzgerald M."/>
            <person name="Abouelleil A."/>
            <person name="Alvarado L."/>
            <person name="Chapman S.B."/>
            <person name="Gainer-Dewar J."/>
            <person name="Goldberg J."/>
            <person name="Griggs A."/>
            <person name="Gujja S."/>
            <person name="Hansen M."/>
            <person name="Howarth C."/>
            <person name="Imamovic A."/>
            <person name="Ireland A."/>
            <person name="Larimer J."/>
            <person name="McCowan C."/>
            <person name="Murphy C."/>
            <person name="Pearson M."/>
            <person name="Poon T.W."/>
            <person name="Priest M."/>
            <person name="Roberts A."/>
            <person name="Saif S."/>
            <person name="Shea T."/>
            <person name="Sykes S."/>
            <person name="Wortman J."/>
            <person name="Nusbaum C."/>
            <person name="Birren B."/>
        </authorList>
    </citation>
    <scope>NUCLEOTIDE SEQUENCE</scope>
    <source>
        <strain evidence="1">25433</strain>
    </source>
</reference>
<name>X0LUR2_FUSOX</name>